<protein>
    <submittedName>
        <fullName evidence="1">Uncharacterized protein</fullName>
    </submittedName>
</protein>
<dbReference type="Proteomes" id="UP001178461">
    <property type="component" value="Chromosome 6"/>
</dbReference>
<dbReference type="AlphaFoldDB" id="A0AA35KIZ0"/>
<dbReference type="Pfam" id="PF15331">
    <property type="entry name" value="TP53IP5"/>
    <property type="match status" value="1"/>
</dbReference>
<dbReference type="EMBL" id="OX395131">
    <property type="protein sequence ID" value="CAI5778169.1"/>
    <property type="molecule type" value="Genomic_DNA"/>
</dbReference>
<dbReference type="PANTHER" id="PTHR15562:SF0">
    <property type="entry name" value="TP53-TARGET GENE 5 PROTEIN"/>
    <property type="match status" value="1"/>
</dbReference>
<dbReference type="PANTHER" id="PTHR15562">
    <property type="entry name" value="TP53-TARGET GENE 5 PROTEIN"/>
    <property type="match status" value="1"/>
</dbReference>
<sequence length="169" mass="18891">MKALEKKKQCPKIIKKLVLLKMLKSPNRRIEWLCELAHKYRKMLAIGSALASGASCSGVCTPSEEPPAPNVSVIDEPAMEVEEVAIIDKVDEPKSSTEATSPEAASSELYEALSLKGLPHRIHMPARRVLCRPSNLRWVKPCCTRSCSETLEHVVTIPYSECQKRHPRF</sequence>
<evidence type="ECO:0000313" key="2">
    <source>
        <dbReference type="Proteomes" id="UP001178461"/>
    </source>
</evidence>
<dbReference type="InterPro" id="IPR029290">
    <property type="entry name" value="TP53TG5"/>
</dbReference>
<accession>A0AA35KIZ0</accession>
<reference evidence="1" key="1">
    <citation type="submission" date="2022-12" db="EMBL/GenBank/DDBJ databases">
        <authorList>
            <person name="Alioto T."/>
            <person name="Alioto T."/>
            <person name="Gomez Garrido J."/>
        </authorList>
    </citation>
    <scope>NUCLEOTIDE SEQUENCE</scope>
</reference>
<organism evidence="1 2">
    <name type="scientific">Podarcis lilfordi</name>
    <name type="common">Lilford's wall lizard</name>
    <dbReference type="NCBI Taxonomy" id="74358"/>
    <lineage>
        <taxon>Eukaryota</taxon>
        <taxon>Metazoa</taxon>
        <taxon>Chordata</taxon>
        <taxon>Craniata</taxon>
        <taxon>Vertebrata</taxon>
        <taxon>Euteleostomi</taxon>
        <taxon>Lepidosauria</taxon>
        <taxon>Squamata</taxon>
        <taxon>Bifurcata</taxon>
        <taxon>Unidentata</taxon>
        <taxon>Episquamata</taxon>
        <taxon>Laterata</taxon>
        <taxon>Lacertibaenia</taxon>
        <taxon>Lacertidae</taxon>
        <taxon>Podarcis</taxon>
    </lineage>
</organism>
<proteinExistence type="predicted"/>
<gene>
    <name evidence="1" type="ORF">PODLI_1B039633</name>
</gene>
<keyword evidence="2" id="KW-1185">Reference proteome</keyword>
<name>A0AA35KIZ0_9SAUR</name>
<evidence type="ECO:0000313" key="1">
    <source>
        <dbReference type="EMBL" id="CAI5778169.1"/>
    </source>
</evidence>